<evidence type="ECO:0000256" key="5">
    <source>
        <dbReference type="SAM" id="MobiDB-lite"/>
    </source>
</evidence>
<feature type="repeat" description="WD" evidence="4">
    <location>
        <begin position="633"/>
        <end position="665"/>
    </location>
</feature>
<dbReference type="EMBL" id="JAWJWE010000001">
    <property type="protein sequence ID" value="KAK6644375.1"/>
    <property type="molecule type" value="Genomic_DNA"/>
</dbReference>
<feature type="compositionally biased region" description="Polar residues" evidence="5">
    <location>
        <begin position="275"/>
        <end position="285"/>
    </location>
</feature>
<name>A0AAN8SHG5_POLSC</name>
<evidence type="ECO:0000313" key="7">
    <source>
        <dbReference type="Proteomes" id="UP001372834"/>
    </source>
</evidence>
<dbReference type="InterPro" id="IPR019775">
    <property type="entry name" value="WD40_repeat_CS"/>
</dbReference>
<feature type="region of interest" description="Disordered" evidence="5">
    <location>
        <begin position="1"/>
        <end position="82"/>
    </location>
</feature>
<evidence type="ECO:0000313" key="6">
    <source>
        <dbReference type="EMBL" id="KAK6644375.1"/>
    </source>
</evidence>
<feature type="region of interest" description="Disordered" evidence="5">
    <location>
        <begin position="389"/>
        <end position="416"/>
    </location>
</feature>
<accession>A0AAN8SHG5</accession>
<keyword evidence="3" id="KW-0833">Ubl conjugation pathway</keyword>
<dbReference type="InterPro" id="IPR036322">
    <property type="entry name" value="WD40_repeat_dom_sf"/>
</dbReference>
<evidence type="ECO:0000256" key="2">
    <source>
        <dbReference type="ARBA" id="ARBA00022737"/>
    </source>
</evidence>
<organism evidence="6 7">
    <name type="scientific">Polyplax serrata</name>
    <name type="common">Common mouse louse</name>
    <dbReference type="NCBI Taxonomy" id="468196"/>
    <lineage>
        <taxon>Eukaryota</taxon>
        <taxon>Metazoa</taxon>
        <taxon>Ecdysozoa</taxon>
        <taxon>Arthropoda</taxon>
        <taxon>Hexapoda</taxon>
        <taxon>Insecta</taxon>
        <taxon>Pterygota</taxon>
        <taxon>Neoptera</taxon>
        <taxon>Paraneoptera</taxon>
        <taxon>Psocodea</taxon>
        <taxon>Troctomorpha</taxon>
        <taxon>Phthiraptera</taxon>
        <taxon>Anoplura</taxon>
        <taxon>Polyplacidae</taxon>
        <taxon>Polyplax</taxon>
    </lineage>
</organism>
<keyword evidence="2" id="KW-0677">Repeat</keyword>
<dbReference type="InterPro" id="IPR001680">
    <property type="entry name" value="WD40_rpt"/>
</dbReference>
<evidence type="ECO:0000256" key="3">
    <source>
        <dbReference type="ARBA" id="ARBA00022786"/>
    </source>
</evidence>
<dbReference type="AlphaFoldDB" id="A0AAN8SHG5"/>
<dbReference type="Gene3D" id="2.130.10.10">
    <property type="entry name" value="YVTN repeat-like/Quinoprotein amine dehydrogenase"/>
    <property type="match status" value="1"/>
</dbReference>
<dbReference type="Pfam" id="PF00400">
    <property type="entry name" value="WD40"/>
    <property type="match status" value="2"/>
</dbReference>
<dbReference type="InterPro" id="IPR015943">
    <property type="entry name" value="WD40/YVTN_repeat-like_dom_sf"/>
</dbReference>
<evidence type="ECO:0000256" key="4">
    <source>
        <dbReference type="PROSITE-ProRule" id="PRU00221"/>
    </source>
</evidence>
<proteinExistence type="predicted"/>
<dbReference type="PROSITE" id="PS50082">
    <property type="entry name" value="WD_REPEATS_2"/>
    <property type="match status" value="1"/>
</dbReference>
<reference evidence="6 7" key="1">
    <citation type="submission" date="2023-10" db="EMBL/GenBank/DDBJ databases">
        <title>Genomes of two closely related lineages of the louse Polyplax serrata with different host specificities.</title>
        <authorList>
            <person name="Martinu J."/>
            <person name="Tarabai H."/>
            <person name="Stefka J."/>
            <person name="Hypsa V."/>
        </authorList>
    </citation>
    <scope>NUCLEOTIDE SEQUENCE [LARGE SCALE GENOMIC DNA]</scope>
    <source>
        <strain evidence="6">HR10_N</strain>
    </source>
</reference>
<dbReference type="PROSITE" id="PS00678">
    <property type="entry name" value="WD_REPEATS_1"/>
    <property type="match status" value="1"/>
</dbReference>
<protein>
    <submittedName>
        <fullName evidence="6">Uncharacterized protein</fullName>
    </submittedName>
</protein>
<feature type="compositionally biased region" description="Acidic residues" evidence="5">
    <location>
        <begin position="406"/>
        <end position="416"/>
    </location>
</feature>
<feature type="compositionally biased region" description="Basic residues" evidence="5">
    <location>
        <begin position="23"/>
        <end position="33"/>
    </location>
</feature>
<dbReference type="InterPro" id="IPR051075">
    <property type="entry name" value="SCF_subunit_WD-repeat"/>
</dbReference>
<feature type="compositionally biased region" description="Basic and acidic residues" evidence="5">
    <location>
        <begin position="390"/>
        <end position="405"/>
    </location>
</feature>
<comment type="caution">
    <text evidence="6">The sequence shown here is derived from an EMBL/GenBank/DDBJ whole genome shotgun (WGS) entry which is preliminary data.</text>
</comment>
<keyword evidence="1 4" id="KW-0853">WD repeat</keyword>
<dbReference type="PANTHER" id="PTHR19872">
    <property type="entry name" value="UBIQUITIN LIGASE SPECIFICITY FACTOR/HREP PROTEIN"/>
    <property type="match status" value="1"/>
</dbReference>
<gene>
    <name evidence="6" type="ORF">RUM43_000642</name>
</gene>
<dbReference type="SMART" id="SM00320">
    <property type="entry name" value="WD40"/>
    <property type="match status" value="3"/>
</dbReference>
<sequence>MGEDVGVSGNLDTSQSRGSGARNLRRTRRRGRTATRILSNEVGVRSGRMDPKEEDEIPTTEQQEETRDGERGDETAEEEPLNEKDVLLSVYNGVVGADNKKWTKEDDEWSVQMNLTQEWFIRCSWINKFLFVEALCKSSQGCFVIESLLKCIESIITKDVVESAANDYGEFTYDRIPRDDNRSLPPGDLDKIMHKDLIWFSGLNPTRQISVIVRLLKLGGGGLVFNIYKSLTSIQAERQVTSGRASLSSASESKITKGSVQIKRNSRSIIGKGTNGSESGKSSTCDEYAGRKLEELRRRDAAIEEYKASKGIQQEDGRTSKKGDAKETIDYLQILPIYLNRRIMSCVDEKVLSGFKRVGRYWGKMIDESINEKSGRRAINAKINKIIGTKPDKKEEKRPEKTENEEKADEGDVENEKDDKLNGFLQLGKKEFLKRNNLCEKVLISSMKMYENVLSKKFKIIKLDKSSYREGSFCWDSQKELMAHSSFSNVVYFYSMRTGSRLNFYVFGFESPITCLALHESRNQIIVGCKDGTLLSKFVRTNKMGTTFPEHKCAVKFLTTTSSNLLSSSADNIIKYFQLWSGVCLLCIDLGREFTVSCQLLLSNSPVTYCTIGTTKGVLILVDPQKKTYTKKVKLHDGEITCLAHSDNTLVTSDENGRIRVWDVKKLEFGDAPRQFYDISAATAVSSLFLHNNQV</sequence>
<feature type="compositionally biased region" description="Basic and acidic residues" evidence="5">
    <location>
        <begin position="64"/>
        <end position="74"/>
    </location>
</feature>
<dbReference type="PANTHER" id="PTHR19872:SF9">
    <property type="entry name" value="UBIQUITIN-BINDING SDF UBIQUITIN LIGASE COMPLEX SUBUNIT"/>
    <property type="match status" value="1"/>
</dbReference>
<dbReference type="Proteomes" id="UP001372834">
    <property type="component" value="Unassembled WGS sequence"/>
</dbReference>
<evidence type="ECO:0000256" key="1">
    <source>
        <dbReference type="ARBA" id="ARBA00022574"/>
    </source>
</evidence>
<dbReference type="SUPFAM" id="SSF50978">
    <property type="entry name" value="WD40 repeat-like"/>
    <property type="match status" value="1"/>
</dbReference>
<feature type="region of interest" description="Disordered" evidence="5">
    <location>
        <begin position="266"/>
        <end position="286"/>
    </location>
</feature>